<dbReference type="EMBL" id="JAKVPQ010000034">
    <property type="protein sequence ID" value="MCH4287684.1"/>
    <property type="molecule type" value="Genomic_DNA"/>
</dbReference>
<comment type="caution">
    <text evidence="2">The sequence shown here is derived from an EMBL/GenBank/DDBJ whole genome shotgun (WGS) entry which is preliminary data.</text>
</comment>
<dbReference type="GO" id="GO:0061711">
    <property type="term" value="F:tRNA N(6)-L-threonylcarbamoyladenine synthase activity"/>
    <property type="evidence" value="ECO:0007669"/>
    <property type="project" value="UniProtKB-EC"/>
</dbReference>
<evidence type="ECO:0000259" key="1">
    <source>
        <dbReference type="Pfam" id="PF00814"/>
    </source>
</evidence>
<dbReference type="RefSeq" id="WP_117455505.1">
    <property type="nucleotide sequence ID" value="NZ_JAKVPQ010000034.1"/>
</dbReference>
<organism evidence="2 3">
    <name type="scientific">Amedibacillus hominis</name>
    <dbReference type="NCBI Taxonomy" id="2897776"/>
    <lineage>
        <taxon>Bacteria</taxon>
        <taxon>Bacillati</taxon>
        <taxon>Bacillota</taxon>
        <taxon>Erysipelotrichia</taxon>
        <taxon>Erysipelotrichales</taxon>
        <taxon>Erysipelotrichaceae</taxon>
        <taxon>Amedibacillus</taxon>
    </lineage>
</organism>
<sequence>MKTLCMDSAHRHLVIVLLEDGEVKAGKALSCWKQQSETLFPELIACMDSVGWKADDLDEVMITDGPGSYTGVRIAMAVAKVLCTRKHIPLYCISTLQLYAGVNDHVFVMLDARSSRAYAGSLNHGVFDKEECIMNLDEIKAYLKEHPDLKVIGDTSLIDMETTDIDFIENFKLLRPYARKVENIHILTPRYLKDQSAYMVK</sequence>
<evidence type="ECO:0000313" key="3">
    <source>
        <dbReference type="Proteomes" id="UP001202402"/>
    </source>
</evidence>
<dbReference type="Pfam" id="PF00814">
    <property type="entry name" value="TsaD"/>
    <property type="match status" value="1"/>
</dbReference>
<dbReference type="SUPFAM" id="SSF53067">
    <property type="entry name" value="Actin-like ATPase domain"/>
    <property type="match status" value="1"/>
</dbReference>
<dbReference type="InterPro" id="IPR022496">
    <property type="entry name" value="T6A_TsaB"/>
</dbReference>
<keyword evidence="3" id="KW-1185">Reference proteome</keyword>
<dbReference type="Proteomes" id="UP001202402">
    <property type="component" value="Unassembled WGS sequence"/>
</dbReference>
<dbReference type="InterPro" id="IPR000905">
    <property type="entry name" value="Gcp-like_dom"/>
</dbReference>
<gene>
    <name evidence="2" type="primary">tsaB</name>
    <name evidence="2" type="ORF">LQE99_21420</name>
</gene>
<protein>
    <submittedName>
        <fullName evidence="2">tRNA (Adenosine(37)-N6)-threonylcarbamoyltransferase complex dimerization subunit type 1 TsaB</fullName>
        <ecNumber evidence="2">2.3.1.234</ecNumber>
    </submittedName>
</protein>
<proteinExistence type="predicted"/>
<accession>A0ABS9RFX4</accession>
<feature type="domain" description="Gcp-like" evidence="1">
    <location>
        <begin position="33"/>
        <end position="120"/>
    </location>
</feature>
<dbReference type="EC" id="2.3.1.234" evidence="2"/>
<dbReference type="Gene3D" id="3.30.420.40">
    <property type="match status" value="2"/>
</dbReference>
<dbReference type="NCBIfam" id="TIGR03725">
    <property type="entry name" value="T6A_YeaZ"/>
    <property type="match status" value="1"/>
</dbReference>
<name>A0ABS9RFX4_9FIRM</name>
<keyword evidence="2" id="KW-0808">Transferase</keyword>
<dbReference type="InterPro" id="IPR043129">
    <property type="entry name" value="ATPase_NBD"/>
</dbReference>
<reference evidence="2 3" key="1">
    <citation type="submission" date="2022-02" db="EMBL/GenBank/DDBJ databases">
        <title>Genome of Erysipelotrichaceae sp. nov. NSJ-176 isolated from human feces.</title>
        <authorList>
            <person name="Abdugheni R."/>
        </authorList>
    </citation>
    <scope>NUCLEOTIDE SEQUENCE [LARGE SCALE GENOMIC DNA]</scope>
    <source>
        <strain evidence="2 3">NSJ-176</strain>
    </source>
</reference>
<evidence type="ECO:0000313" key="2">
    <source>
        <dbReference type="EMBL" id="MCH4287684.1"/>
    </source>
</evidence>
<keyword evidence="2" id="KW-0012">Acyltransferase</keyword>